<dbReference type="AlphaFoldDB" id="A0A8H6DWI5"/>
<evidence type="ECO:0000256" key="1">
    <source>
        <dbReference type="SAM" id="Coils"/>
    </source>
</evidence>
<sequence>MPTKRGKQSHTSTYGRSLEPDERSKALQAATHRRGGTHKVRDSDRTNSVYDAYNYKELLDAAKERGVYRKDMKKVEMAWALKRNDEDKKRAERENLNALRKKQEEAKRKQERIVAEQEALIEAKLRRKVEKMRKKERHESVSDDTISDNEIEAQENIPNEYMGEAIGYALSDSSWDSTSTESIPDPTDHILIPSCKLQLLEWPHEIMPPVNPPCYLSHVPALRPTTKPYAPLKIITTTSKQKICLPGLKYPPTVDPDFVPLLPDSVRAAAHEGRLEGILCNAIIETGEDWASRTLVRGNDATLYFHIGNASTPAAKSLADVYSKWSMEDRGVRRVEMTCEAYREAREKRKRRRKRIKGKLLAEVYETCKWRPRAVGYVPAYLDFGLREMYGDEKELRNLRYVRFNSCDVPHYYFWVRDTKGDDEKQVNDGEEPRCYIARKTVGKEHNHGVHFAKKQPYKPCTHANDNPSREIESTEGCKTESFADDAGADMNEEALCRRASTILILDPQVNHRQSIMDWLEQISPSFNEPPLPLNPPEPFDITPRDANGIDNQKATLAHIPKREITDNCPFCSLSWTAMISQEQADHMLSHGARPERPPRMLFEKIFAPDYVDRLFVKRKAGLDGFEFLEECRRMKRRRVVLPKARMARC</sequence>
<organism evidence="3 4">
    <name type="scientific">Cochliobolus sativus</name>
    <name type="common">Common root rot and spot blotch fungus</name>
    <name type="synonym">Bipolaris sorokiniana</name>
    <dbReference type="NCBI Taxonomy" id="45130"/>
    <lineage>
        <taxon>Eukaryota</taxon>
        <taxon>Fungi</taxon>
        <taxon>Dikarya</taxon>
        <taxon>Ascomycota</taxon>
        <taxon>Pezizomycotina</taxon>
        <taxon>Dothideomycetes</taxon>
        <taxon>Pleosporomycetidae</taxon>
        <taxon>Pleosporales</taxon>
        <taxon>Pleosporineae</taxon>
        <taxon>Pleosporaceae</taxon>
        <taxon>Bipolaris</taxon>
    </lineage>
</organism>
<reference evidence="3" key="1">
    <citation type="submission" date="2019-11" db="EMBL/GenBank/DDBJ databases">
        <title>Bipolaris sorokiniana Genome sequencing.</title>
        <authorList>
            <person name="Wang H."/>
        </authorList>
    </citation>
    <scope>NUCLEOTIDE SEQUENCE</scope>
</reference>
<evidence type="ECO:0000313" key="4">
    <source>
        <dbReference type="Proteomes" id="UP000624244"/>
    </source>
</evidence>
<comment type="caution">
    <text evidence="3">The sequence shown here is derived from an EMBL/GenBank/DDBJ whole genome shotgun (WGS) entry which is preliminary data.</text>
</comment>
<keyword evidence="1" id="KW-0175">Coiled coil</keyword>
<dbReference type="EMBL" id="WNKQ01000006">
    <property type="protein sequence ID" value="KAF5851071.1"/>
    <property type="molecule type" value="Genomic_DNA"/>
</dbReference>
<feature type="compositionally biased region" description="Basic and acidic residues" evidence="2">
    <location>
        <begin position="468"/>
        <end position="479"/>
    </location>
</feature>
<evidence type="ECO:0000313" key="3">
    <source>
        <dbReference type="EMBL" id="KAF5851071.1"/>
    </source>
</evidence>
<evidence type="ECO:0000256" key="2">
    <source>
        <dbReference type="SAM" id="MobiDB-lite"/>
    </source>
</evidence>
<proteinExistence type="predicted"/>
<gene>
    <name evidence="3" type="ORF">GGP41_010742</name>
</gene>
<protein>
    <submittedName>
        <fullName evidence="3">Uncharacterized protein</fullName>
    </submittedName>
</protein>
<feature type="region of interest" description="Disordered" evidence="2">
    <location>
        <begin position="457"/>
        <end position="479"/>
    </location>
</feature>
<dbReference type="Proteomes" id="UP000624244">
    <property type="component" value="Unassembled WGS sequence"/>
</dbReference>
<feature type="region of interest" description="Disordered" evidence="2">
    <location>
        <begin position="1"/>
        <end position="48"/>
    </location>
</feature>
<feature type="coiled-coil region" evidence="1">
    <location>
        <begin position="81"/>
        <end position="120"/>
    </location>
</feature>
<accession>A0A8H6DWI5</accession>
<name>A0A8H6DWI5_COCSA</name>